<dbReference type="PANTHER" id="PTHR33048">
    <property type="entry name" value="PTH11-LIKE INTEGRAL MEMBRANE PROTEIN (AFU_ORTHOLOGUE AFUA_5G11245)"/>
    <property type="match status" value="1"/>
</dbReference>
<feature type="transmembrane region" description="Helical" evidence="7">
    <location>
        <begin position="189"/>
        <end position="206"/>
    </location>
</feature>
<feature type="compositionally biased region" description="Basic and acidic residues" evidence="6">
    <location>
        <begin position="354"/>
        <end position="380"/>
    </location>
</feature>
<proteinExistence type="inferred from homology"/>
<evidence type="ECO:0000256" key="1">
    <source>
        <dbReference type="ARBA" id="ARBA00004141"/>
    </source>
</evidence>
<feature type="transmembrane region" description="Helical" evidence="7">
    <location>
        <begin position="20"/>
        <end position="45"/>
    </location>
</feature>
<organism evidence="9 10">
    <name type="scientific">Podospora australis</name>
    <dbReference type="NCBI Taxonomy" id="1536484"/>
    <lineage>
        <taxon>Eukaryota</taxon>
        <taxon>Fungi</taxon>
        <taxon>Dikarya</taxon>
        <taxon>Ascomycota</taxon>
        <taxon>Pezizomycotina</taxon>
        <taxon>Sordariomycetes</taxon>
        <taxon>Sordariomycetidae</taxon>
        <taxon>Sordariales</taxon>
        <taxon>Podosporaceae</taxon>
        <taxon>Podospora</taxon>
    </lineage>
</organism>
<gene>
    <name evidence="9" type="ORF">QBC35DRAFT_386072</name>
</gene>
<evidence type="ECO:0000313" key="10">
    <source>
        <dbReference type="Proteomes" id="UP001302126"/>
    </source>
</evidence>
<evidence type="ECO:0000259" key="8">
    <source>
        <dbReference type="Pfam" id="PF20684"/>
    </source>
</evidence>
<feature type="transmembrane region" description="Helical" evidence="7">
    <location>
        <begin position="100"/>
        <end position="124"/>
    </location>
</feature>
<dbReference type="InterPro" id="IPR052337">
    <property type="entry name" value="SAT4-like"/>
</dbReference>
<keyword evidence="2 7" id="KW-0812">Transmembrane</keyword>
<comment type="subcellular location">
    <subcellularLocation>
        <location evidence="1">Membrane</location>
        <topology evidence="1">Multi-pass membrane protein</topology>
    </subcellularLocation>
</comment>
<dbReference type="GO" id="GO:0016020">
    <property type="term" value="C:membrane"/>
    <property type="evidence" value="ECO:0007669"/>
    <property type="project" value="UniProtKB-SubCell"/>
</dbReference>
<evidence type="ECO:0000256" key="4">
    <source>
        <dbReference type="ARBA" id="ARBA00023136"/>
    </source>
</evidence>
<evidence type="ECO:0000256" key="5">
    <source>
        <dbReference type="ARBA" id="ARBA00038359"/>
    </source>
</evidence>
<dbReference type="Pfam" id="PF20684">
    <property type="entry name" value="Fung_rhodopsin"/>
    <property type="match status" value="1"/>
</dbReference>
<comment type="caution">
    <text evidence="9">The sequence shown here is derived from an EMBL/GenBank/DDBJ whole genome shotgun (WGS) entry which is preliminary data.</text>
</comment>
<dbReference type="Proteomes" id="UP001302126">
    <property type="component" value="Unassembled WGS sequence"/>
</dbReference>
<accession>A0AAN6WV02</accession>
<feature type="region of interest" description="Disordered" evidence="6">
    <location>
        <begin position="318"/>
        <end position="389"/>
    </location>
</feature>
<reference evidence="9" key="2">
    <citation type="submission" date="2023-05" db="EMBL/GenBank/DDBJ databases">
        <authorList>
            <consortium name="Lawrence Berkeley National Laboratory"/>
            <person name="Steindorff A."/>
            <person name="Hensen N."/>
            <person name="Bonometti L."/>
            <person name="Westerberg I."/>
            <person name="Brannstrom I.O."/>
            <person name="Guillou S."/>
            <person name="Cros-Aarteil S."/>
            <person name="Calhoun S."/>
            <person name="Haridas S."/>
            <person name="Kuo A."/>
            <person name="Mondo S."/>
            <person name="Pangilinan J."/>
            <person name="Riley R."/>
            <person name="Labutti K."/>
            <person name="Andreopoulos B."/>
            <person name="Lipzen A."/>
            <person name="Chen C."/>
            <person name="Yanf M."/>
            <person name="Daum C."/>
            <person name="Ng V."/>
            <person name="Clum A."/>
            <person name="Ohm R."/>
            <person name="Martin F."/>
            <person name="Silar P."/>
            <person name="Natvig D."/>
            <person name="Lalanne C."/>
            <person name="Gautier V."/>
            <person name="Ament-Velasquez S.L."/>
            <person name="Kruys A."/>
            <person name="Hutchinson M.I."/>
            <person name="Powell A.J."/>
            <person name="Barry K."/>
            <person name="Miller A.N."/>
            <person name="Grigoriev I.V."/>
            <person name="Debuchy R."/>
            <person name="Gladieux P."/>
            <person name="Thoren M.H."/>
            <person name="Johannesson H."/>
        </authorList>
    </citation>
    <scope>NUCLEOTIDE SEQUENCE</scope>
    <source>
        <strain evidence="9">PSN309</strain>
    </source>
</reference>
<dbReference type="InterPro" id="IPR049326">
    <property type="entry name" value="Rhodopsin_dom_fungi"/>
</dbReference>
<evidence type="ECO:0000256" key="6">
    <source>
        <dbReference type="SAM" id="MobiDB-lite"/>
    </source>
</evidence>
<dbReference type="PANTHER" id="PTHR33048:SF55">
    <property type="entry name" value="INTEGRAL MEMBRANE PROTEIN"/>
    <property type="match status" value="1"/>
</dbReference>
<feature type="transmembrane region" description="Helical" evidence="7">
    <location>
        <begin position="57"/>
        <end position="80"/>
    </location>
</feature>
<evidence type="ECO:0000256" key="3">
    <source>
        <dbReference type="ARBA" id="ARBA00022989"/>
    </source>
</evidence>
<evidence type="ECO:0000256" key="2">
    <source>
        <dbReference type="ARBA" id="ARBA00022692"/>
    </source>
</evidence>
<protein>
    <recommendedName>
        <fullName evidence="8">Rhodopsin domain-containing protein</fullName>
    </recommendedName>
</protein>
<sequence>MGAAPPPEGVTPNFVNPDSTGYQLIIVAVVFPVLALCFLIPRLYTASCIIKKWHADDYLIVVGFLFAVSNSTICITQAHMGMGKHMWDIPFPDFQKVMKLGMIGGAFTYNITTLFIKVSILSFFLRFSLVDHKFRFAVYVVIFLAVGYTIPNAFLFLYICRPMEYYWDWLLPGGGTCINQQAAFDSANILNMATDFLILLLPIWMLRPIRASLFKKIGICLILMTGGFVCAVSTMRMVTAFTGASNQDISRHYVTNLIWCIVEQDVGLICACLPSLRAFTKRFFPNLFIFSPAFEERLTSTIGPFSISLRPRQRQDPALDDESALAVPDEGAGQRSWWQKKAQEENEENAQSKGLDDLEHVEVKVKSADGEEDLEKGKETRYKRRTVKA</sequence>
<dbReference type="AlphaFoldDB" id="A0AAN6WV02"/>
<feature type="transmembrane region" description="Helical" evidence="7">
    <location>
        <begin position="136"/>
        <end position="159"/>
    </location>
</feature>
<reference evidence="9" key="1">
    <citation type="journal article" date="2023" name="Mol. Phylogenet. Evol.">
        <title>Genome-scale phylogeny and comparative genomics of the fungal order Sordariales.</title>
        <authorList>
            <person name="Hensen N."/>
            <person name="Bonometti L."/>
            <person name="Westerberg I."/>
            <person name="Brannstrom I.O."/>
            <person name="Guillou S."/>
            <person name="Cros-Aarteil S."/>
            <person name="Calhoun S."/>
            <person name="Haridas S."/>
            <person name="Kuo A."/>
            <person name="Mondo S."/>
            <person name="Pangilinan J."/>
            <person name="Riley R."/>
            <person name="LaButti K."/>
            <person name="Andreopoulos B."/>
            <person name="Lipzen A."/>
            <person name="Chen C."/>
            <person name="Yan M."/>
            <person name="Daum C."/>
            <person name="Ng V."/>
            <person name="Clum A."/>
            <person name="Steindorff A."/>
            <person name="Ohm R.A."/>
            <person name="Martin F."/>
            <person name="Silar P."/>
            <person name="Natvig D.O."/>
            <person name="Lalanne C."/>
            <person name="Gautier V."/>
            <person name="Ament-Velasquez S.L."/>
            <person name="Kruys A."/>
            <person name="Hutchinson M.I."/>
            <person name="Powell A.J."/>
            <person name="Barry K."/>
            <person name="Miller A.N."/>
            <person name="Grigoriev I.V."/>
            <person name="Debuchy R."/>
            <person name="Gladieux P."/>
            <person name="Hiltunen Thoren M."/>
            <person name="Johannesson H."/>
        </authorList>
    </citation>
    <scope>NUCLEOTIDE SEQUENCE</scope>
    <source>
        <strain evidence="9">PSN309</strain>
    </source>
</reference>
<evidence type="ECO:0000313" key="9">
    <source>
        <dbReference type="EMBL" id="KAK4186947.1"/>
    </source>
</evidence>
<dbReference type="EMBL" id="MU864412">
    <property type="protein sequence ID" value="KAK4186947.1"/>
    <property type="molecule type" value="Genomic_DNA"/>
</dbReference>
<comment type="similarity">
    <text evidence="5">Belongs to the SAT4 family.</text>
</comment>
<keyword evidence="3 7" id="KW-1133">Transmembrane helix</keyword>
<keyword evidence="4 7" id="KW-0472">Membrane</keyword>
<evidence type="ECO:0000256" key="7">
    <source>
        <dbReference type="SAM" id="Phobius"/>
    </source>
</evidence>
<name>A0AAN6WV02_9PEZI</name>
<feature type="domain" description="Rhodopsin" evidence="8">
    <location>
        <begin position="42"/>
        <end position="281"/>
    </location>
</feature>
<keyword evidence="10" id="KW-1185">Reference proteome</keyword>
<feature type="transmembrane region" description="Helical" evidence="7">
    <location>
        <begin position="218"/>
        <end position="238"/>
    </location>
</feature>